<dbReference type="GO" id="GO:0097272">
    <property type="term" value="P:ammonium homeostasis"/>
    <property type="evidence" value="ECO:0007669"/>
    <property type="project" value="TreeGrafter"/>
</dbReference>
<evidence type="ECO:0000313" key="12">
    <source>
        <dbReference type="EMBL" id="CAD7625612.1"/>
    </source>
</evidence>
<reference evidence="12" key="1">
    <citation type="submission" date="2020-11" db="EMBL/GenBank/DDBJ databases">
        <authorList>
            <person name="Tran Van P."/>
        </authorList>
    </citation>
    <scope>NUCLEOTIDE SEQUENCE</scope>
</reference>
<evidence type="ECO:0000256" key="8">
    <source>
        <dbReference type="ARBA" id="ARBA00023177"/>
    </source>
</evidence>
<evidence type="ECO:0000256" key="4">
    <source>
        <dbReference type="ARBA" id="ARBA00022448"/>
    </source>
</evidence>
<feature type="transmembrane region" description="Helical" evidence="9">
    <location>
        <begin position="382"/>
        <end position="408"/>
    </location>
</feature>
<comment type="similarity">
    <text evidence="3">Belongs to the ammonium transporter (TC 2.A.49) family. Rh subfamily.</text>
</comment>
<sequence>MSSQDSPESVSNSVYNPDVESPLPTSDDATWILTSAFVIFTMQTGFGLLESGACAKKNEVNILMKNVVDVVLGGLFYWCIGYGLQFGSEEGHTGWYGAGDWFLDPSEEEMGPSYATFIFQLSFCTTATTIVSGSMAERTNYNAYILFSLLNTIVYCVPAGWIWRPTGWLYKMGALDFAGSACVHLIGGISALVAAYMLKPRLKRYEKGTDPLPMGNPVNAVVGTFALWWGWLGFNCGSTFGVSHHKWQFAERAAVTTLNGSFAGGLIALMYCFITNGRAEVSPVLNGILAGLVAVTSGAAFFEPYDSFVIGALGCVANTLIAPFLDSLRIDDPVGAVAVHAGGGMVGILCVGLFAVAEPFIIENGGLTRGQSGLFKGGGFRLLGVQCLAAVSVSLWSGITTWILLAAIDKMIPIRMCIEEEILGADIWIHNIKHEYYDFDAIIAEMRREGLDLADHIVVQKNQKTSMDFSLFIVDKYLSKRKRNHWMRKLVHKNSIENFGKSDVKSEVKIDVKSDDRLTATRRPADVRTAWIPTDREVKDIINGDRKY</sequence>
<accession>A0A7R9KML4</accession>
<dbReference type="Proteomes" id="UP000759131">
    <property type="component" value="Unassembled WGS sequence"/>
</dbReference>
<comment type="similarity">
    <text evidence="2 9">Belongs to the ammonia transporter channel (TC 1.A.11.2) family.</text>
</comment>
<feature type="transmembrane region" description="Helical" evidence="9">
    <location>
        <begin position="113"/>
        <end position="131"/>
    </location>
</feature>
<evidence type="ECO:0000256" key="2">
    <source>
        <dbReference type="ARBA" id="ARBA00005887"/>
    </source>
</evidence>
<proteinExistence type="inferred from homology"/>
<feature type="transmembrane region" description="Helical" evidence="9">
    <location>
        <begin position="29"/>
        <end position="49"/>
    </location>
</feature>
<dbReference type="PROSITE" id="PS01219">
    <property type="entry name" value="AMMONIUM_TRANSP"/>
    <property type="match status" value="1"/>
</dbReference>
<feature type="transmembrane region" description="Helical" evidence="9">
    <location>
        <begin position="218"/>
        <end position="234"/>
    </location>
</feature>
<feature type="compositionally biased region" description="Polar residues" evidence="10">
    <location>
        <begin position="1"/>
        <end position="15"/>
    </location>
</feature>
<dbReference type="PANTHER" id="PTHR11730:SF58">
    <property type="entry name" value="AMMONIUM TRANSPORTER"/>
    <property type="match status" value="1"/>
</dbReference>
<feature type="region of interest" description="Disordered" evidence="10">
    <location>
        <begin position="1"/>
        <end position="21"/>
    </location>
</feature>
<keyword evidence="13" id="KW-1185">Reference proteome</keyword>
<feature type="transmembrane region" description="Helical" evidence="9">
    <location>
        <begin position="308"/>
        <end position="325"/>
    </location>
</feature>
<evidence type="ECO:0000256" key="1">
    <source>
        <dbReference type="ARBA" id="ARBA00004141"/>
    </source>
</evidence>
<dbReference type="AlphaFoldDB" id="A0A7R9KML4"/>
<feature type="transmembrane region" description="Helical" evidence="9">
    <location>
        <begin position="175"/>
        <end position="198"/>
    </location>
</feature>
<feature type="transmembrane region" description="Helical" evidence="9">
    <location>
        <begin position="70"/>
        <end position="87"/>
    </location>
</feature>
<dbReference type="InterPro" id="IPR024041">
    <property type="entry name" value="NH4_transpt_AmtB-like_dom"/>
</dbReference>
<dbReference type="InterPro" id="IPR001905">
    <property type="entry name" value="Ammonium_transpt"/>
</dbReference>
<feature type="non-terminal residue" evidence="12">
    <location>
        <position position="1"/>
    </location>
</feature>
<feature type="transmembrane region" description="Helical" evidence="9">
    <location>
        <begin position="143"/>
        <end position="163"/>
    </location>
</feature>
<evidence type="ECO:0000256" key="7">
    <source>
        <dbReference type="ARBA" id="ARBA00023136"/>
    </source>
</evidence>
<dbReference type="Pfam" id="PF00909">
    <property type="entry name" value="Ammonium_transp"/>
    <property type="match status" value="1"/>
</dbReference>
<name>A0A7R9KML4_9ACAR</name>
<dbReference type="PRINTS" id="PR00342">
    <property type="entry name" value="RHESUSRHD"/>
</dbReference>
<comment type="subcellular location">
    <subcellularLocation>
        <location evidence="9">Cell membrane</location>
        <topology evidence="9">Multi-pass membrane protein</topology>
    </subcellularLocation>
    <subcellularLocation>
        <location evidence="1">Membrane</location>
        <topology evidence="1">Multi-pass membrane protein</topology>
    </subcellularLocation>
</comment>
<dbReference type="SUPFAM" id="SSF111352">
    <property type="entry name" value="Ammonium transporter"/>
    <property type="match status" value="1"/>
</dbReference>
<keyword evidence="6 9" id="KW-1133">Transmembrane helix</keyword>
<evidence type="ECO:0000259" key="11">
    <source>
        <dbReference type="Pfam" id="PF00909"/>
    </source>
</evidence>
<dbReference type="EMBL" id="CAJPIZ010003188">
    <property type="protein sequence ID" value="CAG2106042.1"/>
    <property type="molecule type" value="Genomic_DNA"/>
</dbReference>
<dbReference type="GO" id="GO:0008519">
    <property type="term" value="F:ammonium channel activity"/>
    <property type="evidence" value="ECO:0007669"/>
    <property type="project" value="InterPro"/>
</dbReference>
<feature type="domain" description="Ammonium transporter AmtB-like" evidence="11">
    <location>
        <begin position="31"/>
        <end position="431"/>
    </location>
</feature>
<evidence type="ECO:0000256" key="3">
    <source>
        <dbReference type="ARBA" id="ARBA00011036"/>
    </source>
</evidence>
<feature type="transmembrane region" description="Helical" evidence="9">
    <location>
        <begin position="337"/>
        <end position="362"/>
    </location>
</feature>
<gene>
    <name evidence="12" type="ORF">OSB1V03_LOCUS6045</name>
</gene>
<evidence type="ECO:0000313" key="13">
    <source>
        <dbReference type="Proteomes" id="UP000759131"/>
    </source>
</evidence>
<feature type="transmembrane region" description="Helical" evidence="9">
    <location>
        <begin position="254"/>
        <end position="274"/>
    </location>
</feature>
<dbReference type="InterPro" id="IPR002229">
    <property type="entry name" value="RhesusRHD"/>
</dbReference>
<evidence type="ECO:0000256" key="9">
    <source>
        <dbReference type="RuleBase" id="RU362002"/>
    </source>
</evidence>
<keyword evidence="4 9" id="KW-0813">Transport</keyword>
<protein>
    <recommendedName>
        <fullName evidence="9">Ammonium transporter</fullName>
    </recommendedName>
</protein>
<organism evidence="12">
    <name type="scientific">Medioppia subpectinata</name>
    <dbReference type="NCBI Taxonomy" id="1979941"/>
    <lineage>
        <taxon>Eukaryota</taxon>
        <taxon>Metazoa</taxon>
        <taxon>Ecdysozoa</taxon>
        <taxon>Arthropoda</taxon>
        <taxon>Chelicerata</taxon>
        <taxon>Arachnida</taxon>
        <taxon>Acari</taxon>
        <taxon>Acariformes</taxon>
        <taxon>Sarcoptiformes</taxon>
        <taxon>Oribatida</taxon>
        <taxon>Brachypylina</taxon>
        <taxon>Oppioidea</taxon>
        <taxon>Oppiidae</taxon>
        <taxon>Medioppia</taxon>
    </lineage>
</organism>
<dbReference type="FunFam" id="1.10.3430.10:FF:000008">
    <property type="entry name" value="Ammonium transporter"/>
    <property type="match status" value="1"/>
</dbReference>
<dbReference type="Gene3D" id="1.10.3430.10">
    <property type="entry name" value="Ammonium transporter AmtB like domains"/>
    <property type="match status" value="1"/>
</dbReference>
<keyword evidence="7 9" id="KW-0472">Membrane</keyword>
<evidence type="ECO:0000256" key="10">
    <source>
        <dbReference type="SAM" id="MobiDB-lite"/>
    </source>
</evidence>
<keyword evidence="8 9" id="KW-0924">Ammonia transport</keyword>
<dbReference type="PANTHER" id="PTHR11730">
    <property type="entry name" value="AMMONIUM TRANSPORTER"/>
    <property type="match status" value="1"/>
</dbReference>
<evidence type="ECO:0000256" key="6">
    <source>
        <dbReference type="ARBA" id="ARBA00022989"/>
    </source>
</evidence>
<dbReference type="InterPro" id="IPR029020">
    <property type="entry name" value="Ammonium/urea_transptr"/>
</dbReference>
<keyword evidence="5 9" id="KW-0812">Transmembrane</keyword>
<dbReference type="InterPro" id="IPR018047">
    <property type="entry name" value="Ammonium_transpt_CS"/>
</dbReference>
<evidence type="ECO:0000256" key="5">
    <source>
        <dbReference type="ARBA" id="ARBA00022692"/>
    </source>
</evidence>
<dbReference type="EMBL" id="OC857763">
    <property type="protein sequence ID" value="CAD7625612.1"/>
    <property type="molecule type" value="Genomic_DNA"/>
</dbReference>
<dbReference type="GO" id="GO:0005886">
    <property type="term" value="C:plasma membrane"/>
    <property type="evidence" value="ECO:0007669"/>
    <property type="project" value="UniProtKB-SubCell"/>
</dbReference>
<dbReference type="OrthoDB" id="534912at2759"/>
<dbReference type="NCBIfam" id="TIGR00836">
    <property type="entry name" value="amt"/>
    <property type="match status" value="1"/>
</dbReference>
<feature type="transmembrane region" description="Helical" evidence="9">
    <location>
        <begin position="281"/>
        <end position="302"/>
    </location>
</feature>